<gene>
    <name evidence="2" type="ORF">HAX54_000481</name>
</gene>
<feature type="region of interest" description="Disordered" evidence="1">
    <location>
        <begin position="212"/>
        <end position="280"/>
    </location>
</feature>
<dbReference type="Pfam" id="PF07816">
    <property type="entry name" value="DUF1645"/>
    <property type="match status" value="1"/>
</dbReference>
<feature type="compositionally biased region" description="Polar residues" evidence="1">
    <location>
        <begin position="268"/>
        <end position="278"/>
    </location>
</feature>
<dbReference type="PANTHER" id="PTHR33095">
    <property type="entry name" value="OS07G0619500 PROTEIN"/>
    <property type="match status" value="1"/>
</dbReference>
<dbReference type="PANTHER" id="PTHR33095:SF47">
    <property type="entry name" value="AR781"/>
    <property type="match status" value="1"/>
</dbReference>
<keyword evidence="3" id="KW-1185">Reference proteome</keyword>
<sequence length="377" mass="42441">MDIPSPPSTSPYVTAPTSPTSYMVQHYHSAPASPGKRVGGSTIADGDDCGLTLNDFEFETSKKFDTNCVEFETCHENFEQSEDDESWHEKRRERSGSLPEMAFADELFSNGHVMPLKLPPRLQCERDMKLYTNQRLVTRSTLSPSAMVKSPFARRDVDPFIVAMEKVMKEENRGRNSTSNHLHRRTRSHSPFRPQNLEWTIEEMRKEIVSMSPIQPSSPNTRKPMSKAKGASYGRWVREHSITIGPNQKGSKKPKNLLFGTKEPKLKPTSNGVAQTSSEGDELVQTKMQKFKGMLVRYASFGKENNEGKMINPISALWKPNYFKKLSFKFKGNANANANANGNKKVNGGESKLVIVKYKPALCLGYGLESPRKMKQV</sequence>
<dbReference type="EMBL" id="JACEIK010001013">
    <property type="protein sequence ID" value="MCD7465066.1"/>
    <property type="molecule type" value="Genomic_DNA"/>
</dbReference>
<feature type="compositionally biased region" description="Basic residues" evidence="1">
    <location>
        <begin position="181"/>
        <end position="190"/>
    </location>
</feature>
<comment type="caution">
    <text evidence="2">The sequence shown here is derived from an EMBL/GenBank/DDBJ whole genome shotgun (WGS) entry which is preliminary data.</text>
</comment>
<dbReference type="InterPro" id="IPR012442">
    <property type="entry name" value="DUF1645_plant"/>
</dbReference>
<organism evidence="2 3">
    <name type="scientific">Datura stramonium</name>
    <name type="common">Jimsonweed</name>
    <name type="synonym">Common thornapple</name>
    <dbReference type="NCBI Taxonomy" id="4076"/>
    <lineage>
        <taxon>Eukaryota</taxon>
        <taxon>Viridiplantae</taxon>
        <taxon>Streptophyta</taxon>
        <taxon>Embryophyta</taxon>
        <taxon>Tracheophyta</taxon>
        <taxon>Spermatophyta</taxon>
        <taxon>Magnoliopsida</taxon>
        <taxon>eudicotyledons</taxon>
        <taxon>Gunneridae</taxon>
        <taxon>Pentapetalae</taxon>
        <taxon>asterids</taxon>
        <taxon>lamiids</taxon>
        <taxon>Solanales</taxon>
        <taxon>Solanaceae</taxon>
        <taxon>Solanoideae</taxon>
        <taxon>Datureae</taxon>
        <taxon>Datura</taxon>
    </lineage>
</organism>
<protein>
    <submittedName>
        <fullName evidence="2">Uncharacterized protein</fullName>
    </submittedName>
</protein>
<feature type="region of interest" description="Disordered" evidence="1">
    <location>
        <begin position="171"/>
        <end position="191"/>
    </location>
</feature>
<accession>A0ABS8T1S7</accession>
<reference evidence="2 3" key="1">
    <citation type="journal article" date="2021" name="BMC Genomics">
        <title>Datura genome reveals duplications of psychoactive alkaloid biosynthetic genes and high mutation rate following tissue culture.</title>
        <authorList>
            <person name="Rajewski A."/>
            <person name="Carter-House D."/>
            <person name="Stajich J."/>
            <person name="Litt A."/>
        </authorList>
    </citation>
    <scope>NUCLEOTIDE SEQUENCE [LARGE SCALE GENOMIC DNA]</scope>
    <source>
        <strain evidence="2">AR-01</strain>
    </source>
</reference>
<evidence type="ECO:0000256" key="1">
    <source>
        <dbReference type="SAM" id="MobiDB-lite"/>
    </source>
</evidence>
<dbReference type="Proteomes" id="UP000823775">
    <property type="component" value="Unassembled WGS sequence"/>
</dbReference>
<name>A0ABS8T1S7_DATST</name>
<evidence type="ECO:0000313" key="3">
    <source>
        <dbReference type="Proteomes" id="UP000823775"/>
    </source>
</evidence>
<proteinExistence type="predicted"/>
<evidence type="ECO:0000313" key="2">
    <source>
        <dbReference type="EMBL" id="MCD7465066.1"/>
    </source>
</evidence>
<feature type="compositionally biased region" description="Polar residues" evidence="1">
    <location>
        <begin position="212"/>
        <end position="223"/>
    </location>
</feature>